<dbReference type="GO" id="GO:0005525">
    <property type="term" value="F:GTP binding"/>
    <property type="evidence" value="ECO:0007669"/>
    <property type="project" value="UniProtKB-KW"/>
</dbReference>
<evidence type="ECO:0000313" key="3">
    <source>
        <dbReference type="EMBL" id="JAP95716.1"/>
    </source>
</evidence>
<proteinExistence type="predicted"/>
<keyword evidence="1" id="KW-0547">Nucleotide-binding</keyword>
<protein>
    <submittedName>
        <fullName evidence="3">Rab-like protein</fullName>
    </submittedName>
</protein>
<dbReference type="PANTHER" id="PTHR47977">
    <property type="entry name" value="RAS-RELATED PROTEIN RAB"/>
    <property type="match status" value="1"/>
</dbReference>
<sequence length="135" mass="15620">YMYDNIKLQIWDTAGQEKFRSLTPQFYKRAHIVVICFDCSDPKSVDTVQYWHDQINANCEANSKYLVFVGTKADKVTSFEDFKSTCSVRNINALFCSAKTGDGTNEVLEKILQWLDQNQQQKQNLQTIKQKDTCC</sequence>
<dbReference type="SMART" id="SM00175">
    <property type="entry name" value="RAB"/>
    <property type="match status" value="1"/>
</dbReference>
<dbReference type="InterPro" id="IPR027417">
    <property type="entry name" value="P-loop_NTPase"/>
</dbReference>
<evidence type="ECO:0000256" key="2">
    <source>
        <dbReference type="ARBA" id="ARBA00023134"/>
    </source>
</evidence>
<dbReference type="EMBL" id="GDID01000890">
    <property type="protein sequence ID" value="JAP95716.1"/>
    <property type="molecule type" value="Transcribed_RNA"/>
</dbReference>
<dbReference type="SUPFAM" id="SSF52540">
    <property type="entry name" value="P-loop containing nucleoside triphosphate hydrolases"/>
    <property type="match status" value="1"/>
</dbReference>
<dbReference type="PROSITE" id="PS51419">
    <property type="entry name" value="RAB"/>
    <property type="match status" value="1"/>
</dbReference>
<reference evidence="3" key="1">
    <citation type="submission" date="2015-07" db="EMBL/GenBank/DDBJ databases">
        <title>Adaptation to a free-living lifestyle via gene acquisitions in the diplomonad Trepomonas sp. PC1.</title>
        <authorList>
            <person name="Xu F."/>
            <person name="Jerlstrom-Hultqvist J."/>
            <person name="Kolisko M."/>
            <person name="Simpson A.G.B."/>
            <person name="Roger A.J."/>
            <person name="Svard S.G."/>
            <person name="Andersson J.O."/>
        </authorList>
    </citation>
    <scope>NUCLEOTIDE SEQUENCE</scope>
    <source>
        <strain evidence="3">PC1</strain>
    </source>
</reference>
<dbReference type="Pfam" id="PF00071">
    <property type="entry name" value="Ras"/>
    <property type="match status" value="1"/>
</dbReference>
<keyword evidence="2" id="KW-0342">GTP-binding</keyword>
<accession>A0A146KJT7</accession>
<organism evidence="3">
    <name type="scientific">Trepomonas sp. PC1</name>
    <dbReference type="NCBI Taxonomy" id="1076344"/>
    <lineage>
        <taxon>Eukaryota</taxon>
        <taxon>Metamonada</taxon>
        <taxon>Diplomonadida</taxon>
        <taxon>Hexamitidae</taxon>
        <taxon>Hexamitinae</taxon>
        <taxon>Trepomonas</taxon>
    </lineage>
</organism>
<dbReference type="InterPro" id="IPR005225">
    <property type="entry name" value="Small_GTP-bd"/>
</dbReference>
<gene>
    <name evidence="3" type="ORF">TPC1_11194</name>
</gene>
<name>A0A146KJT7_9EUKA</name>
<dbReference type="GO" id="GO:0003924">
    <property type="term" value="F:GTPase activity"/>
    <property type="evidence" value="ECO:0007669"/>
    <property type="project" value="InterPro"/>
</dbReference>
<dbReference type="InterPro" id="IPR001806">
    <property type="entry name" value="Small_GTPase"/>
</dbReference>
<dbReference type="Gene3D" id="3.40.50.300">
    <property type="entry name" value="P-loop containing nucleotide triphosphate hydrolases"/>
    <property type="match status" value="1"/>
</dbReference>
<dbReference type="NCBIfam" id="TIGR00231">
    <property type="entry name" value="small_GTP"/>
    <property type="match status" value="1"/>
</dbReference>
<dbReference type="CDD" id="cd00154">
    <property type="entry name" value="Rab"/>
    <property type="match status" value="1"/>
</dbReference>
<evidence type="ECO:0000256" key="1">
    <source>
        <dbReference type="ARBA" id="ARBA00022741"/>
    </source>
</evidence>
<dbReference type="AlphaFoldDB" id="A0A146KJT7"/>
<dbReference type="InterPro" id="IPR050227">
    <property type="entry name" value="Rab"/>
</dbReference>
<dbReference type="SMART" id="SM00174">
    <property type="entry name" value="RHO"/>
    <property type="match status" value="1"/>
</dbReference>
<feature type="non-terminal residue" evidence="3">
    <location>
        <position position="1"/>
    </location>
</feature>